<proteinExistence type="predicted"/>
<dbReference type="AlphaFoldDB" id="A0A1W1E4Z0"/>
<evidence type="ECO:0000313" key="1">
    <source>
        <dbReference type="EMBL" id="SFV88999.1"/>
    </source>
</evidence>
<accession>A0A1W1E4Z0</accession>
<dbReference type="EMBL" id="FPHZ01000194">
    <property type="protein sequence ID" value="SFV88999.1"/>
    <property type="molecule type" value="Genomic_DNA"/>
</dbReference>
<protein>
    <submittedName>
        <fullName evidence="1">Uncharacterized protein</fullName>
    </submittedName>
</protein>
<organism evidence="1">
    <name type="scientific">hydrothermal vent metagenome</name>
    <dbReference type="NCBI Taxonomy" id="652676"/>
    <lineage>
        <taxon>unclassified sequences</taxon>
        <taxon>metagenomes</taxon>
        <taxon>ecological metagenomes</taxon>
    </lineage>
</organism>
<gene>
    <name evidence="1" type="ORF">MNB_SUP05-SYMBIONT-5-80</name>
</gene>
<sequence length="64" mass="7105">MCNTIFNSKVPVSLPFVKNNDTKNIFLMYNASLRGEKLLVKISDEGAVLFATRVSMIVMCHLAA</sequence>
<reference evidence="1" key="1">
    <citation type="submission" date="2016-10" db="EMBL/GenBank/DDBJ databases">
        <authorList>
            <person name="de Groot N.N."/>
        </authorList>
    </citation>
    <scope>NUCLEOTIDE SEQUENCE</scope>
</reference>
<name>A0A1W1E4Z0_9ZZZZ</name>